<sequence length="116" mass="12355">MWHFAPPPPSLAEPPAPVTTSVIDGQSGQRFDGRREEDEEADGDVDGGGCGWPWCGVARVEERTESAFKTSASPSNVAAWFTMDMEATIACGGSQDNLSWLEVVWCGGGFRCGGDD</sequence>
<feature type="compositionally biased region" description="Polar residues" evidence="1">
    <location>
        <begin position="18"/>
        <end position="29"/>
    </location>
</feature>
<keyword evidence="3" id="KW-1185">Reference proteome</keyword>
<gene>
    <name evidence="2" type="ORF">E3N88_29929</name>
</gene>
<comment type="caution">
    <text evidence="2">The sequence shown here is derived from an EMBL/GenBank/DDBJ whole genome shotgun (WGS) entry which is preliminary data.</text>
</comment>
<dbReference type="EMBL" id="SZYD01000015">
    <property type="protein sequence ID" value="KAD3640706.1"/>
    <property type="molecule type" value="Genomic_DNA"/>
</dbReference>
<evidence type="ECO:0000313" key="3">
    <source>
        <dbReference type="Proteomes" id="UP000326396"/>
    </source>
</evidence>
<proteinExistence type="predicted"/>
<accession>A0A5N6MKU9</accession>
<protein>
    <submittedName>
        <fullName evidence="2">Uncharacterized protein</fullName>
    </submittedName>
</protein>
<evidence type="ECO:0000256" key="1">
    <source>
        <dbReference type="SAM" id="MobiDB-lite"/>
    </source>
</evidence>
<reference evidence="2 3" key="1">
    <citation type="submission" date="2019-05" db="EMBL/GenBank/DDBJ databases">
        <title>Mikania micrantha, genome provides insights into the molecular mechanism of rapid growth.</title>
        <authorList>
            <person name="Liu B."/>
        </authorList>
    </citation>
    <scope>NUCLEOTIDE SEQUENCE [LARGE SCALE GENOMIC DNA]</scope>
    <source>
        <strain evidence="2">NLD-2019</strain>
        <tissue evidence="2">Leaf</tissue>
    </source>
</reference>
<name>A0A5N6MKU9_9ASTR</name>
<dbReference type="Proteomes" id="UP000326396">
    <property type="component" value="Linkage Group LG5"/>
</dbReference>
<feature type="region of interest" description="Disordered" evidence="1">
    <location>
        <begin position="1"/>
        <end position="48"/>
    </location>
</feature>
<evidence type="ECO:0000313" key="2">
    <source>
        <dbReference type="EMBL" id="KAD3640706.1"/>
    </source>
</evidence>
<feature type="compositionally biased region" description="Pro residues" evidence="1">
    <location>
        <begin position="1"/>
        <end position="17"/>
    </location>
</feature>
<organism evidence="2 3">
    <name type="scientific">Mikania micrantha</name>
    <name type="common">bitter vine</name>
    <dbReference type="NCBI Taxonomy" id="192012"/>
    <lineage>
        <taxon>Eukaryota</taxon>
        <taxon>Viridiplantae</taxon>
        <taxon>Streptophyta</taxon>
        <taxon>Embryophyta</taxon>
        <taxon>Tracheophyta</taxon>
        <taxon>Spermatophyta</taxon>
        <taxon>Magnoliopsida</taxon>
        <taxon>eudicotyledons</taxon>
        <taxon>Gunneridae</taxon>
        <taxon>Pentapetalae</taxon>
        <taxon>asterids</taxon>
        <taxon>campanulids</taxon>
        <taxon>Asterales</taxon>
        <taxon>Asteraceae</taxon>
        <taxon>Asteroideae</taxon>
        <taxon>Heliantheae alliance</taxon>
        <taxon>Eupatorieae</taxon>
        <taxon>Mikania</taxon>
    </lineage>
</organism>
<dbReference type="AlphaFoldDB" id="A0A5N6MKU9"/>